<accession>A0ABY9T0G3</accession>
<dbReference type="InterPro" id="IPR016181">
    <property type="entry name" value="Acyl_CoA_acyltransferase"/>
</dbReference>
<dbReference type="Pfam" id="PF00583">
    <property type="entry name" value="Acetyltransf_1"/>
    <property type="match status" value="1"/>
</dbReference>
<sequence>MSQWKIGRLGEEDRMWLPEFFAEHWGGQVMVYGARNQQFNCGELPGFAAWEDGRVVGLLTYCDAAGERQIVSLDSLREGLGIGTALMKAAEEEARQNQVTRIWLLTTNDNLNALRFYQKRGYELACVHRRAVDMARKAKPSIPLVGEDGIPLRDELELEKRLEE</sequence>
<dbReference type="EMBL" id="CP134050">
    <property type="protein sequence ID" value="WNC13546.1"/>
    <property type="molecule type" value="Genomic_DNA"/>
</dbReference>
<evidence type="ECO:0000313" key="5">
    <source>
        <dbReference type="Proteomes" id="UP001256827"/>
    </source>
</evidence>
<evidence type="ECO:0000256" key="2">
    <source>
        <dbReference type="ARBA" id="ARBA00023315"/>
    </source>
</evidence>
<dbReference type="SUPFAM" id="SSF55729">
    <property type="entry name" value="Acyl-CoA N-acyltransferases (Nat)"/>
    <property type="match status" value="1"/>
</dbReference>
<dbReference type="PROSITE" id="PS51186">
    <property type="entry name" value="GNAT"/>
    <property type="match status" value="1"/>
</dbReference>
<reference evidence="4 5" key="1">
    <citation type="submission" date="2023-09" db="EMBL/GenBank/DDBJ databases">
        <title>Complete Genome and Methylome dissection of Bacillus brevis NEB573 original source of BbsI restriction endonuclease.</title>
        <authorList>
            <person name="Fomenkov A."/>
            <person name="Roberts R.D."/>
        </authorList>
    </citation>
    <scope>NUCLEOTIDE SEQUENCE [LARGE SCALE GENOMIC DNA]</scope>
    <source>
        <strain evidence="4 5">NEB573</strain>
    </source>
</reference>
<name>A0ABY9T0G3_BREBE</name>
<dbReference type="Proteomes" id="UP001256827">
    <property type="component" value="Chromosome"/>
</dbReference>
<protein>
    <submittedName>
        <fullName evidence="4">GNAT family N-acetyltransferase</fullName>
    </submittedName>
</protein>
<dbReference type="CDD" id="cd04301">
    <property type="entry name" value="NAT_SF"/>
    <property type="match status" value="1"/>
</dbReference>
<proteinExistence type="predicted"/>
<keyword evidence="5" id="KW-1185">Reference proteome</keyword>
<dbReference type="Gene3D" id="3.40.630.30">
    <property type="match status" value="1"/>
</dbReference>
<keyword evidence="2" id="KW-0012">Acyltransferase</keyword>
<evidence type="ECO:0000256" key="1">
    <source>
        <dbReference type="ARBA" id="ARBA00022679"/>
    </source>
</evidence>
<feature type="domain" description="N-acetyltransferase" evidence="3">
    <location>
        <begin position="1"/>
        <end position="139"/>
    </location>
</feature>
<dbReference type="PANTHER" id="PTHR43877">
    <property type="entry name" value="AMINOALKYLPHOSPHONATE N-ACETYLTRANSFERASE-RELATED-RELATED"/>
    <property type="match status" value="1"/>
</dbReference>
<dbReference type="InterPro" id="IPR050832">
    <property type="entry name" value="Bact_Acetyltransf"/>
</dbReference>
<organism evidence="4 5">
    <name type="scientific">Brevibacillus brevis</name>
    <name type="common">Bacillus brevis</name>
    <dbReference type="NCBI Taxonomy" id="1393"/>
    <lineage>
        <taxon>Bacteria</taxon>
        <taxon>Bacillati</taxon>
        <taxon>Bacillota</taxon>
        <taxon>Bacilli</taxon>
        <taxon>Bacillales</taxon>
        <taxon>Paenibacillaceae</taxon>
        <taxon>Brevibacillus</taxon>
    </lineage>
</organism>
<gene>
    <name evidence="4" type="ORF">RGB73_23055</name>
</gene>
<dbReference type="RefSeq" id="WP_310765089.1">
    <property type="nucleotide sequence ID" value="NZ_CP134050.1"/>
</dbReference>
<evidence type="ECO:0000259" key="3">
    <source>
        <dbReference type="PROSITE" id="PS51186"/>
    </source>
</evidence>
<keyword evidence="1" id="KW-0808">Transferase</keyword>
<evidence type="ECO:0000313" key="4">
    <source>
        <dbReference type="EMBL" id="WNC13546.1"/>
    </source>
</evidence>
<dbReference type="InterPro" id="IPR000182">
    <property type="entry name" value="GNAT_dom"/>
</dbReference>